<evidence type="ECO:0000256" key="3">
    <source>
        <dbReference type="SAM" id="MobiDB-lite"/>
    </source>
</evidence>
<keyword evidence="2" id="KW-0677">Repeat</keyword>
<organism evidence="4 5">
    <name type="scientific">Glonium stellatum</name>
    <dbReference type="NCBI Taxonomy" id="574774"/>
    <lineage>
        <taxon>Eukaryota</taxon>
        <taxon>Fungi</taxon>
        <taxon>Dikarya</taxon>
        <taxon>Ascomycota</taxon>
        <taxon>Pezizomycotina</taxon>
        <taxon>Dothideomycetes</taxon>
        <taxon>Pleosporomycetidae</taxon>
        <taxon>Gloniales</taxon>
        <taxon>Gloniaceae</taxon>
        <taxon>Glonium</taxon>
    </lineage>
</organism>
<dbReference type="PANTHER" id="PTHR48051">
    <property type="match status" value="1"/>
</dbReference>
<dbReference type="AlphaFoldDB" id="A0A8E2JNG4"/>
<dbReference type="Proteomes" id="UP000250140">
    <property type="component" value="Unassembled WGS sequence"/>
</dbReference>
<evidence type="ECO:0000313" key="5">
    <source>
        <dbReference type="Proteomes" id="UP000250140"/>
    </source>
</evidence>
<dbReference type="Pfam" id="PF13855">
    <property type="entry name" value="LRR_8"/>
    <property type="match status" value="1"/>
</dbReference>
<name>A0A8E2JNG4_9PEZI</name>
<feature type="region of interest" description="Disordered" evidence="3">
    <location>
        <begin position="1"/>
        <end position="433"/>
    </location>
</feature>
<dbReference type="EMBL" id="KV750671">
    <property type="protein sequence ID" value="OCL03830.1"/>
    <property type="molecule type" value="Genomic_DNA"/>
</dbReference>
<dbReference type="InterPro" id="IPR050216">
    <property type="entry name" value="LRR_domain-containing"/>
</dbReference>
<feature type="compositionally biased region" description="Polar residues" evidence="3">
    <location>
        <begin position="283"/>
        <end position="312"/>
    </location>
</feature>
<keyword evidence="1" id="KW-0433">Leucine-rich repeat</keyword>
<dbReference type="SUPFAM" id="SSF52058">
    <property type="entry name" value="L domain-like"/>
    <property type="match status" value="2"/>
</dbReference>
<feature type="compositionally biased region" description="Polar residues" evidence="3">
    <location>
        <begin position="71"/>
        <end position="100"/>
    </location>
</feature>
<feature type="compositionally biased region" description="Low complexity" evidence="3">
    <location>
        <begin position="24"/>
        <end position="40"/>
    </location>
</feature>
<evidence type="ECO:0000256" key="1">
    <source>
        <dbReference type="ARBA" id="ARBA00022614"/>
    </source>
</evidence>
<keyword evidence="5" id="KW-1185">Reference proteome</keyword>
<dbReference type="InterPro" id="IPR003591">
    <property type="entry name" value="Leu-rich_rpt_typical-subtyp"/>
</dbReference>
<dbReference type="InterPro" id="IPR001611">
    <property type="entry name" value="Leu-rich_rpt"/>
</dbReference>
<dbReference type="SMART" id="SM00369">
    <property type="entry name" value="LRR_TYP"/>
    <property type="match status" value="8"/>
</dbReference>
<dbReference type="Pfam" id="PF12799">
    <property type="entry name" value="LRR_4"/>
    <property type="match status" value="1"/>
</dbReference>
<feature type="compositionally biased region" description="Basic and acidic residues" evidence="3">
    <location>
        <begin position="416"/>
        <end position="425"/>
    </location>
</feature>
<dbReference type="PANTHER" id="PTHR48051:SF54">
    <property type="entry name" value="LEUCINE-RICH REPEAT-CONTAINING PROTEIN"/>
    <property type="match status" value="1"/>
</dbReference>
<dbReference type="InterPro" id="IPR032675">
    <property type="entry name" value="LRR_dom_sf"/>
</dbReference>
<sequence>MEPSSSSSIPVRGSGLPRPSRLPVLRSSTSQSQLRSVPSSEQLRRKASTSSLAKSTRLVPSSEEPLRKKVSNTALSKTASSSPTNGRASVPQATKRNSIIATPKKPAENDRPGFKKPIGRSPSRQSRIPHNVGDLANFSRQDDGLGTLDGFRASSRKGFREPEDDPQYVEDNGQYALPKPRKSRLSLSDRTVESLAQIPSSPRGGGRRKSSFFTPENSMPPPARPASAMGNGKRPGTSDGNFGGDSHLPPATPARRGLGHAYRSSMTAPGKRSVSAALPFNAPTPSKANPSPKPTAQTTYQPLVPSQTTRATPKSKLILPGSKSMAARTPRSRPSLSGLFEQPSSPPSTFAPITPSLRGGDAGVEDSPEPAGRVSNSSAALREQIAKAKAARRSTVTKTTEPSRKPSSSSGALREQIAKAKEAARRNAATKQNHDEMLDFGAIDSTEEQVAIVSDPAEMAAFDFGLDEDPFNLRPKGNASLLRKRIDAARLDGRLNIAAMGLNEFPEDVLKMYDFDPSDSTIPWGEIVDLTALIAADNDFEVIPDELFPDVDVNASLDNDAHGPQFEGLQALDLHGNMLREIPSGLRRLQQITKLNLSRNKLTNGALEIISQMSSLKDLKLAENGLEGVLPGCIGSLSQLEILELQGNKLSSLPDELQELVHIRTLNITGNHFRTLPMTVLTAIPVIELLASKNALNGSLFRDSMDQAPYLQILDVSSNAITALCETNTMLMPALKTLNISNNRFASLPDISSWTELITLLAGENKLSKLPDGFTTLQNLRSADFTGNDLTKLDERIALMEGLEILTVAANPLRDRKFLTMNAEDIKKDLYSRLEPAVIEDTPEETAEAEDEELEALPAPDGWVLKTSGTLDLSSKNLSELDEAKLAAFIKTHEVRQLYLYQNSFDTMPALLSIVNHLTVLDLSKNNIVKAISEPLRLPHLRELRLANNKLQSLDPLMACLIAPCLQHLDVTNNRIFGSLPVLREVFPDLTLLMASDNVITDVPAESLRGLKVVNLSNNEIARLPPEIGLLAGTLTSFEVEGNTFRVPSYAILKKGTEAVLTWLRDKIPNPDQEAF</sequence>
<dbReference type="SMART" id="SM00364">
    <property type="entry name" value="LRR_BAC"/>
    <property type="match status" value="7"/>
</dbReference>
<dbReference type="Gene3D" id="3.80.10.10">
    <property type="entry name" value="Ribonuclease Inhibitor"/>
    <property type="match status" value="3"/>
</dbReference>
<dbReference type="GO" id="GO:0005737">
    <property type="term" value="C:cytoplasm"/>
    <property type="evidence" value="ECO:0007669"/>
    <property type="project" value="TreeGrafter"/>
</dbReference>
<reference evidence="4 5" key="1">
    <citation type="journal article" date="2016" name="Nat. Commun.">
        <title>Ectomycorrhizal ecology is imprinted in the genome of the dominant symbiotic fungus Cenococcum geophilum.</title>
        <authorList>
            <consortium name="DOE Joint Genome Institute"/>
            <person name="Peter M."/>
            <person name="Kohler A."/>
            <person name="Ohm R.A."/>
            <person name="Kuo A."/>
            <person name="Krutzmann J."/>
            <person name="Morin E."/>
            <person name="Arend M."/>
            <person name="Barry K.W."/>
            <person name="Binder M."/>
            <person name="Choi C."/>
            <person name="Clum A."/>
            <person name="Copeland A."/>
            <person name="Grisel N."/>
            <person name="Haridas S."/>
            <person name="Kipfer T."/>
            <person name="LaButti K."/>
            <person name="Lindquist E."/>
            <person name="Lipzen A."/>
            <person name="Maire R."/>
            <person name="Meier B."/>
            <person name="Mihaltcheva S."/>
            <person name="Molinier V."/>
            <person name="Murat C."/>
            <person name="Poggeler S."/>
            <person name="Quandt C.A."/>
            <person name="Sperisen C."/>
            <person name="Tritt A."/>
            <person name="Tisserant E."/>
            <person name="Crous P.W."/>
            <person name="Henrissat B."/>
            <person name="Nehls U."/>
            <person name="Egli S."/>
            <person name="Spatafora J.W."/>
            <person name="Grigoriev I.V."/>
            <person name="Martin F.M."/>
        </authorList>
    </citation>
    <scope>NUCLEOTIDE SEQUENCE [LARGE SCALE GENOMIC DNA]</scope>
    <source>
        <strain evidence="4 5">CBS 207.34</strain>
    </source>
</reference>
<evidence type="ECO:0000313" key="4">
    <source>
        <dbReference type="EMBL" id="OCL03830.1"/>
    </source>
</evidence>
<dbReference type="PROSITE" id="PS51450">
    <property type="entry name" value="LRR"/>
    <property type="match status" value="6"/>
</dbReference>
<accession>A0A8E2JNG4</accession>
<dbReference type="InterPro" id="IPR025875">
    <property type="entry name" value="Leu-rich_rpt_4"/>
</dbReference>
<evidence type="ECO:0000256" key="2">
    <source>
        <dbReference type="ARBA" id="ARBA00022737"/>
    </source>
</evidence>
<dbReference type="OrthoDB" id="676979at2759"/>
<feature type="compositionally biased region" description="Polar residues" evidence="3">
    <location>
        <begin position="394"/>
        <end position="411"/>
    </location>
</feature>
<gene>
    <name evidence="4" type="ORF">AOQ84DRAFT_391960</name>
</gene>
<protein>
    <submittedName>
        <fullName evidence="4">L domain-like protein</fullName>
    </submittedName>
</protein>
<proteinExistence type="predicted"/>